<gene>
    <name evidence="1" type="ORF">Amon02_000953600</name>
</gene>
<sequence length="160" mass="18650">MTFGVGEYLAVCYNPDFIYMYQNQYLADFSTTGDEYQSNYQRGYQDTTTTALDEEDKLHLTWFTLTAPTILIIIEKLFSSKQGSVITLDELRLGFIFFNLMWPLLEPLNWYDDIVPVTLLLFGFAYVVLPLFGFIGMFSFRNKGSVNEVKNHYVMTYVQK</sequence>
<dbReference type="EMBL" id="BSXS01008990">
    <property type="protein sequence ID" value="GME94285.1"/>
    <property type="molecule type" value="Genomic_DNA"/>
</dbReference>
<name>A0ACB5TT50_AMBMO</name>
<dbReference type="Proteomes" id="UP001165064">
    <property type="component" value="Unassembled WGS sequence"/>
</dbReference>
<proteinExistence type="predicted"/>
<comment type="caution">
    <text evidence="1">The sequence shown here is derived from an EMBL/GenBank/DDBJ whole genome shotgun (WGS) entry which is preliminary data.</text>
</comment>
<evidence type="ECO:0000313" key="1">
    <source>
        <dbReference type="EMBL" id="GME94285.1"/>
    </source>
</evidence>
<accession>A0ACB5TT50</accession>
<keyword evidence="2" id="KW-1185">Reference proteome</keyword>
<reference evidence="1" key="1">
    <citation type="submission" date="2023-04" db="EMBL/GenBank/DDBJ databases">
        <title>Ambrosiozyma monospora NBRC 10751.</title>
        <authorList>
            <person name="Ichikawa N."/>
            <person name="Sato H."/>
            <person name="Tonouchi N."/>
        </authorList>
    </citation>
    <scope>NUCLEOTIDE SEQUENCE</scope>
    <source>
        <strain evidence="1">NBRC 10751</strain>
    </source>
</reference>
<protein>
    <submittedName>
        <fullName evidence="1">Unnamed protein product</fullName>
    </submittedName>
</protein>
<organism evidence="1 2">
    <name type="scientific">Ambrosiozyma monospora</name>
    <name type="common">Yeast</name>
    <name type="synonym">Endomycopsis monosporus</name>
    <dbReference type="NCBI Taxonomy" id="43982"/>
    <lineage>
        <taxon>Eukaryota</taxon>
        <taxon>Fungi</taxon>
        <taxon>Dikarya</taxon>
        <taxon>Ascomycota</taxon>
        <taxon>Saccharomycotina</taxon>
        <taxon>Pichiomycetes</taxon>
        <taxon>Pichiales</taxon>
        <taxon>Pichiaceae</taxon>
        <taxon>Ambrosiozyma</taxon>
    </lineage>
</organism>
<evidence type="ECO:0000313" key="2">
    <source>
        <dbReference type="Proteomes" id="UP001165064"/>
    </source>
</evidence>